<evidence type="ECO:0000313" key="3">
    <source>
        <dbReference type="Proteomes" id="UP000033531"/>
    </source>
</evidence>
<dbReference type="OrthoDB" id="2321848at2"/>
<dbReference type="EMBL" id="JXLI01000014">
    <property type="protein sequence ID" value="KJY55583.1"/>
    <property type="molecule type" value="Genomic_DNA"/>
</dbReference>
<name>A0A0F4LBB9_9LACO</name>
<proteinExistence type="predicted"/>
<feature type="domain" description="HicB-like antitoxin of toxin-antitoxin system" evidence="1">
    <location>
        <begin position="8"/>
        <end position="105"/>
    </location>
</feature>
<gene>
    <name evidence="2" type="ORF">JF74_16980</name>
</gene>
<organism evidence="2 3">
    <name type="scientific">Lactobacillus melliventris</name>
    <dbReference type="NCBI Taxonomy" id="1218507"/>
    <lineage>
        <taxon>Bacteria</taxon>
        <taxon>Bacillati</taxon>
        <taxon>Bacillota</taxon>
        <taxon>Bacilli</taxon>
        <taxon>Lactobacillales</taxon>
        <taxon>Lactobacillaceae</taxon>
        <taxon>Lactobacillus</taxon>
    </lineage>
</organism>
<evidence type="ECO:0000313" key="2">
    <source>
        <dbReference type="EMBL" id="KJY55583.1"/>
    </source>
</evidence>
<dbReference type="SUPFAM" id="SSF143100">
    <property type="entry name" value="TTHA1013/TTHA0281-like"/>
    <property type="match status" value="1"/>
</dbReference>
<accession>A0A0F4LBB9</accession>
<dbReference type="Gene3D" id="3.30.160.250">
    <property type="match status" value="1"/>
</dbReference>
<dbReference type="InterPro" id="IPR035069">
    <property type="entry name" value="TTHA1013/TTHA0281-like"/>
</dbReference>
<dbReference type="AlphaFoldDB" id="A0A0F4LBB9"/>
<dbReference type="Proteomes" id="UP000033531">
    <property type="component" value="Unassembled WGS sequence"/>
</dbReference>
<protein>
    <recommendedName>
        <fullName evidence="1">HicB-like antitoxin of toxin-antitoxin system domain-containing protein</fullName>
    </recommendedName>
</protein>
<dbReference type="STRING" id="1218507.JF74_16980"/>
<dbReference type="PATRIC" id="fig|1218507.3.peg.1899"/>
<comment type="caution">
    <text evidence="2">The sequence shown here is derived from an EMBL/GenBank/DDBJ whole genome shotgun (WGS) entry which is preliminary data.</text>
</comment>
<dbReference type="HOGENOM" id="CLU_114047_0_0_9"/>
<sequence>MKQEIAAYPVIIEKCNDESGHYYAITSPNIQGLVTDGQTIGEALYHAEDAMATMIDLQGYPRVQDPKKWKLEKNQQISWVKVNMTKWRNKYSKTVRRNISLPEDLNNWAKKNKINVSKVTTEALRQMQA</sequence>
<reference evidence="2 3" key="1">
    <citation type="submission" date="2015-01" db="EMBL/GenBank/DDBJ databases">
        <title>Comparative genomics of the lactic acid bacteria isolated from the honey bee gut.</title>
        <authorList>
            <person name="Ellegaard K.M."/>
            <person name="Tamarit D."/>
            <person name="Javelind E."/>
            <person name="Olofsson T."/>
            <person name="Andersson S.G."/>
            <person name="Vasquez A."/>
        </authorList>
    </citation>
    <scope>NUCLEOTIDE SEQUENCE [LARGE SCALE GENOMIC DNA]</scope>
    <source>
        <strain evidence="2 3">Hma8</strain>
    </source>
</reference>
<evidence type="ECO:0000259" key="1">
    <source>
        <dbReference type="Pfam" id="PF15919"/>
    </source>
</evidence>
<dbReference type="InterPro" id="IPR031807">
    <property type="entry name" value="HicB-like"/>
</dbReference>
<dbReference type="Pfam" id="PF15919">
    <property type="entry name" value="HicB_lk_antitox"/>
    <property type="match status" value="1"/>
</dbReference>
<dbReference type="RefSeq" id="WP_046325614.1">
    <property type="nucleotide sequence ID" value="NZ_JBHTMT010000002.1"/>
</dbReference>